<evidence type="ECO:0000256" key="7">
    <source>
        <dbReference type="SAM" id="MobiDB-lite"/>
    </source>
</evidence>
<feature type="region of interest" description="Disordered" evidence="7">
    <location>
        <begin position="900"/>
        <end position="936"/>
    </location>
</feature>
<evidence type="ECO:0000259" key="8">
    <source>
        <dbReference type="PROSITE" id="PS50016"/>
    </source>
</evidence>
<evidence type="ECO:0000256" key="2">
    <source>
        <dbReference type="ARBA" id="ARBA00022723"/>
    </source>
</evidence>
<evidence type="ECO:0000256" key="5">
    <source>
        <dbReference type="ARBA" id="ARBA00023242"/>
    </source>
</evidence>
<keyword evidence="3 6" id="KW-0863">Zinc-finger</keyword>
<evidence type="ECO:0000256" key="1">
    <source>
        <dbReference type="ARBA" id="ARBA00004123"/>
    </source>
</evidence>
<feature type="region of interest" description="Disordered" evidence="7">
    <location>
        <begin position="492"/>
        <end position="520"/>
    </location>
</feature>
<dbReference type="EMBL" id="HACM01009837">
    <property type="protein sequence ID" value="CRZ10279.1"/>
    <property type="molecule type" value="Transcribed_RNA"/>
</dbReference>
<evidence type="ECO:0000256" key="3">
    <source>
        <dbReference type="ARBA" id="ARBA00022771"/>
    </source>
</evidence>
<feature type="domain" description="PHD-type" evidence="8">
    <location>
        <begin position="737"/>
        <end position="788"/>
    </location>
</feature>
<evidence type="ECO:0000313" key="9">
    <source>
        <dbReference type="EMBL" id="CRZ10279.1"/>
    </source>
</evidence>
<name>A0A0H5RNI3_9EUKA</name>
<evidence type="ECO:0000256" key="6">
    <source>
        <dbReference type="PROSITE-ProRule" id="PRU00146"/>
    </source>
</evidence>
<dbReference type="InterPro" id="IPR019786">
    <property type="entry name" value="Zinc_finger_PHD-type_CS"/>
</dbReference>
<dbReference type="AlphaFoldDB" id="A0A0H5RNI3"/>
<feature type="compositionally biased region" description="Pro residues" evidence="7">
    <location>
        <begin position="502"/>
        <end position="512"/>
    </location>
</feature>
<dbReference type="PROSITE" id="PS50016">
    <property type="entry name" value="ZF_PHD_2"/>
    <property type="match status" value="1"/>
</dbReference>
<keyword evidence="2" id="KW-0479">Metal-binding</keyword>
<dbReference type="InterPro" id="IPR019787">
    <property type="entry name" value="Znf_PHD-finger"/>
</dbReference>
<keyword evidence="5" id="KW-0539">Nucleus</keyword>
<dbReference type="InterPro" id="IPR013083">
    <property type="entry name" value="Znf_RING/FYVE/PHD"/>
</dbReference>
<feature type="compositionally biased region" description="Basic and acidic residues" evidence="7">
    <location>
        <begin position="1010"/>
        <end position="1021"/>
    </location>
</feature>
<accession>A0A0H5RNI3</accession>
<dbReference type="Gene3D" id="3.30.40.10">
    <property type="entry name" value="Zinc/RING finger domain, C3HC4 (zinc finger)"/>
    <property type="match status" value="1"/>
</dbReference>
<dbReference type="GO" id="GO:0045893">
    <property type="term" value="P:positive regulation of DNA-templated transcription"/>
    <property type="evidence" value="ECO:0007669"/>
    <property type="project" value="TreeGrafter"/>
</dbReference>
<feature type="compositionally biased region" description="Polar residues" evidence="7">
    <location>
        <begin position="903"/>
        <end position="917"/>
    </location>
</feature>
<dbReference type="SMART" id="SM00249">
    <property type="entry name" value="PHD"/>
    <property type="match status" value="1"/>
</dbReference>
<dbReference type="GO" id="GO:0008270">
    <property type="term" value="F:zinc ion binding"/>
    <property type="evidence" value="ECO:0007669"/>
    <property type="project" value="UniProtKB-KW"/>
</dbReference>
<dbReference type="SUPFAM" id="SSF57903">
    <property type="entry name" value="FYVE/PHD zinc finger"/>
    <property type="match status" value="1"/>
</dbReference>
<dbReference type="PROSITE" id="PS01359">
    <property type="entry name" value="ZF_PHD_1"/>
    <property type="match status" value="1"/>
</dbReference>
<organism evidence="9">
    <name type="scientific">Spongospora subterranea</name>
    <dbReference type="NCBI Taxonomy" id="70186"/>
    <lineage>
        <taxon>Eukaryota</taxon>
        <taxon>Sar</taxon>
        <taxon>Rhizaria</taxon>
        <taxon>Endomyxa</taxon>
        <taxon>Phytomyxea</taxon>
        <taxon>Plasmodiophorida</taxon>
        <taxon>Plasmodiophoridae</taxon>
        <taxon>Spongospora</taxon>
    </lineage>
</organism>
<dbReference type="InterPro" id="IPR011011">
    <property type="entry name" value="Znf_FYVE_PHD"/>
</dbReference>
<dbReference type="InterPro" id="IPR037869">
    <property type="entry name" value="Spp1/CFP1"/>
</dbReference>
<dbReference type="PANTHER" id="PTHR46174">
    <property type="entry name" value="CXXC-TYPE ZINC FINGER PROTEIN 1"/>
    <property type="match status" value="1"/>
</dbReference>
<comment type="subcellular location">
    <subcellularLocation>
        <location evidence="1">Nucleus</location>
    </subcellularLocation>
</comment>
<protein>
    <recommendedName>
        <fullName evidence="8">PHD-type domain-containing protein</fullName>
    </recommendedName>
</protein>
<proteinExistence type="predicted"/>
<keyword evidence="4" id="KW-0862">Zinc</keyword>
<evidence type="ECO:0000256" key="4">
    <source>
        <dbReference type="ARBA" id="ARBA00022833"/>
    </source>
</evidence>
<feature type="region of interest" description="Disordered" evidence="7">
    <location>
        <begin position="963"/>
        <end position="1021"/>
    </location>
</feature>
<reference evidence="9" key="1">
    <citation type="submission" date="2015-04" db="EMBL/GenBank/DDBJ databases">
        <title>The genome sequence of the plant pathogenic Rhizarian Plasmodiophora brassicae reveals insights in its biotrophic life cycle and the origin of chitin synthesis.</title>
        <authorList>
            <person name="Schwelm A."/>
            <person name="Fogelqvist J."/>
            <person name="Knaust A."/>
            <person name="Julke S."/>
            <person name="Lilja T."/>
            <person name="Dhandapani V."/>
            <person name="Bonilla-Rosso G."/>
            <person name="Karlsson M."/>
            <person name="Shevchenko A."/>
            <person name="Choi S.R."/>
            <person name="Kim H.G."/>
            <person name="Park J.Y."/>
            <person name="Lim Y.P."/>
            <person name="Ludwig-Muller J."/>
            <person name="Dixelius C."/>
        </authorList>
    </citation>
    <scope>NUCLEOTIDE SEQUENCE</scope>
    <source>
        <tissue evidence="9">Potato root galls</tissue>
    </source>
</reference>
<feature type="region of interest" description="Disordered" evidence="7">
    <location>
        <begin position="194"/>
        <end position="214"/>
    </location>
</feature>
<dbReference type="Pfam" id="PF00628">
    <property type="entry name" value="PHD"/>
    <property type="match status" value="1"/>
</dbReference>
<sequence>MEIGTPPGDIAAVCRHTLDSLVDTTVARLSHDKLLDVAVKRLARDTVTSYVRKRNRASHIGIPATVTVKPISIRVSNGDDHVEPSLKSGFRRCGLLPRVLQIVDQTALIQSGPSQDVVRSGYCHSCDAICPNDISRFCMGGCRSAIHQSCAPDHTADWFCDRWRCQLRYRSQQIPNTAALSPPSAIVENPPATAPVIPKPEPPRKRSAAPPPKLIEYPGTKAWRTIDTFFDPLPENEIDSLLDSAPLSSNLYDVPAPEYCYREIWEAEDKLIDSNSNDLTPRSVRYRQRIDTTEEEGGAPGDTHSNTSGRVARVSFYLKVGAKTLMDQCLRDASSVPARFHWDFRSLDLKYAVGAGLISSDEKAACGDLPYMFPPPLYEPLSARFYLFDAPSPFDRPANPVEAVNVEAVAGEDEVDPLQEFEDDDEICCELWLLRRHLEEQIKQNGDVKSRLRDCVAADRDLYSSMQEKFRDKKTILNAYARRYLSEDAIISENPVHEEPPRPVPVPRPPASPSRISPPLSPPIIEVTDIDFALAAAGERHVREVEMEQERERLRRLPPPSPTLTHHSHLNHVVTVADMCRLMAERHVLMSKPPTLATIVDFITTDLVLEDQVMATSTAELHVERYRQQRQLRLNQAEHEPDQLIVEEVMKDLLDSVQRERRLEIHQERLDQWRKESVSMLSRAPLPNQRSLPQNGLAAHVVDKKTSVRPVQAELVTADAKLSKLVKRHEYIVNDNVQFCFCKRPDDLSRWFISCDICENWYHGSCVGFNDDLTDMIAHFICPSCVRRSRRRTVMKQSYLAYLFDLSENLVRAKSVRAQVRMQKERDAVTTLSSLKIRLRKRPRLEGEADNIQHREVSGVFLDDGISIDITDPLLLPEGIPLISEVPVEPEPPEPVVDPFASTVVTPSGSPRTSTGATPGERRQRKSRLDMAPLRRSQREAAQWATTLNCMRDVDVDRSLDGLSSRKRRRSSHGEHRVITRTADGVTLSANGIRLGRPRKRPPSPVADDSSPKRQRVDLVS</sequence>
<dbReference type="PANTHER" id="PTHR46174:SF1">
    <property type="entry name" value="CXXC-TYPE ZINC FINGER PROTEIN 1"/>
    <property type="match status" value="1"/>
</dbReference>
<dbReference type="InterPro" id="IPR001965">
    <property type="entry name" value="Znf_PHD"/>
</dbReference>
<dbReference type="GO" id="GO:0048188">
    <property type="term" value="C:Set1C/COMPASS complex"/>
    <property type="evidence" value="ECO:0007669"/>
    <property type="project" value="InterPro"/>
</dbReference>